<accession>A0A1I5XNA3</accession>
<gene>
    <name evidence="1" type="ORF">SAMN05216190_1692</name>
</gene>
<name>A0A1I5XNA3_9PSED</name>
<dbReference type="AlphaFoldDB" id="A0A1I5XNA3"/>
<protein>
    <submittedName>
        <fullName evidence="1">Uncharacterized protein</fullName>
    </submittedName>
</protein>
<dbReference type="EMBL" id="FOWX01000069">
    <property type="protein sequence ID" value="SFQ33414.1"/>
    <property type="molecule type" value="Genomic_DNA"/>
</dbReference>
<sequence length="33" mass="3881">MVYSDGRFNRSHHRVDMPTILGTHICFDFLIDS</sequence>
<reference evidence="2" key="1">
    <citation type="submission" date="2016-10" db="EMBL/GenBank/DDBJ databases">
        <authorList>
            <person name="Varghese N."/>
            <person name="Submissions S."/>
        </authorList>
    </citation>
    <scope>NUCLEOTIDE SEQUENCE [LARGE SCALE GENOMIC DNA]</scope>
    <source>
        <strain evidence="2">DSM 17834</strain>
    </source>
</reference>
<keyword evidence="2" id="KW-1185">Reference proteome</keyword>
<evidence type="ECO:0000313" key="1">
    <source>
        <dbReference type="EMBL" id="SFQ33414.1"/>
    </source>
</evidence>
<proteinExistence type="predicted"/>
<organism evidence="1 2">
    <name type="scientific">Pseudomonas borbori</name>
    <dbReference type="NCBI Taxonomy" id="289003"/>
    <lineage>
        <taxon>Bacteria</taxon>
        <taxon>Pseudomonadati</taxon>
        <taxon>Pseudomonadota</taxon>
        <taxon>Gammaproteobacteria</taxon>
        <taxon>Pseudomonadales</taxon>
        <taxon>Pseudomonadaceae</taxon>
        <taxon>Pseudomonas</taxon>
    </lineage>
</organism>
<evidence type="ECO:0000313" key="2">
    <source>
        <dbReference type="Proteomes" id="UP000198784"/>
    </source>
</evidence>
<dbReference type="Proteomes" id="UP000198784">
    <property type="component" value="Unassembled WGS sequence"/>
</dbReference>